<evidence type="ECO:0000256" key="1">
    <source>
        <dbReference type="SAM" id="SignalP"/>
    </source>
</evidence>
<evidence type="ECO:0008006" key="4">
    <source>
        <dbReference type="Google" id="ProtNLM"/>
    </source>
</evidence>
<feature type="signal peptide" evidence="1">
    <location>
        <begin position="1"/>
        <end position="24"/>
    </location>
</feature>
<name>L1N148_9BACT</name>
<keyword evidence="1" id="KW-0732">Signal</keyword>
<evidence type="ECO:0000313" key="2">
    <source>
        <dbReference type="EMBL" id="EKX96974.1"/>
    </source>
</evidence>
<comment type="caution">
    <text evidence="2">The sequence shown here is derived from an EMBL/GenBank/DDBJ whole genome shotgun (WGS) entry which is preliminary data.</text>
</comment>
<keyword evidence="3" id="KW-1185">Reference proteome</keyword>
<sequence>MKQKRLLLLLLPLFLLFVSTGCEKDVHPTEIHYTGKILYLDRKDFRCHNIIEITGASNKKSLPVGSTIGFYSLDFAENKKVGNTLHFRILYYEPFTDIRTWEKMYPEYQAIILILKTEE</sequence>
<organism evidence="2 3">
    <name type="scientific">Hoylesella saccharolytica F0055</name>
    <dbReference type="NCBI Taxonomy" id="1127699"/>
    <lineage>
        <taxon>Bacteria</taxon>
        <taxon>Pseudomonadati</taxon>
        <taxon>Bacteroidota</taxon>
        <taxon>Bacteroidia</taxon>
        <taxon>Bacteroidales</taxon>
        <taxon>Prevotellaceae</taxon>
        <taxon>Hoylesella</taxon>
    </lineage>
</organism>
<dbReference type="PATRIC" id="fig|1127699.3.peg.2109"/>
<dbReference type="HOGENOM" id="CLU_2059258_0_0_10"/>
<dbReference type="Proteomes" id="UP000010433">
    <property type="component" value="Unassembled WGS sequence"/>
</dbReference>
<evidence type="ECO:0000313" key="3">
    <source>
        <dbReference type="Proteomes" id="UP000010433"/>
    </source>
</evidence>
<accession>L1N148</accession>
<dbReference type="STRING" id="1127699.HMPREF9151_02306"/>
<feature type="chain" id="PRO_5003954119" description="Lipoprotein" evidence="1">
    <location>
        <begin position="25"/>
        <end position="119"/>
    </location>
</feature>
<gene>
    <name evidence="2" type="ORF">HMPREF9151_02306</name>
</gene>
<dbReference type="PROSITE" id="PS51257">
    <property type="entry name" value="PROKAR_LIPOPROTEIN"/>
    <property type="match status" value="1"/>
</dbReference>
<proteinExistence type="predicted"/>
<dbReference type="RefSeq" id="WP_009161167.1">
    <property type="nucleotide sequence ID" value="NZ_KB290963.1"/>
</dbReference>
<dbReference type="EMBL" id="AMEP01000147">
    <property type="protein sequence ID" value="EKX96974.1"/>
    <property type="molecule type" value="Genomic_DNA"/>
</dbReference>
<protein>
    <recommendedName>
        <fullName evidence="4">Lipoprotein</fullName>
    </recommendedName>
</protein>
<reference evidence="2 3" key="1">
    <citation type="submission" date="2012-05" db="EMBL/GenBank/DDBJ databases">
        <authorList>
            <person name="Weinstock G."/>
            <person name="Sodergren E."/>
            <person name="Lobos E.A."/>
            <person name="Fulton L."/>
            <person name="Fulton R."/>
            <person name="Courtney L."/>
            <person name="Fronick C."/>
            <person name="O'Laughlin M."/>
            <person name="Godfrey J."/>
            <person name="Wilson R.M."/>
            <person name="Miner T."/>
            <person name="Farmer C."/>
            <person name="Delehaunty K."/>
            <person name="Cordes M."/>
            <person name="Minx P."/>
            <person name="Tomlinson C."/>
            <person name="Chen J."/>
            <person name="Wollam A."/>
            <person name="Pepin K.H."/>
            <person name="Bhonagiri V."/>
            <person name="Zhang X."/>
            <person name="Suruliraj S."/>
            <person name="Warren W."/>
            <person name="Mitreva M."/>
            <person name="Mardis E.R."/>
            <person name="Wilson R.K."/>
        </authorList>
    </citation>
    <scope>NUCLEOTIDE SEQUENCE [LARGE SCALE GENOMIC DNA]</scope>
    <source>
        <strain evidence="2 3">F0055</strain>
    </source>
</reference>
<dbReference type="AlphaFoldDB" id="L1N148"/>